<organism evidence="7 8">
    <name type="scientific">Bogoriella caseilytica</name>
    <dbReference type="NCBI Taxonomy" id="56055"/>
    <lineage>
        <taxon>Bacteria</taxon>
        <taxon>Bacillati</taxon>
        <taxon>Actinomycetota</taxon>
        <taxon>Actinomycetes</taxon>
        <taxon>Micrococcales</taxon>
        <taxon>Bogoriellaceae</taxon>
        <taxon>Bogoriella</taxon>
    </lineage>
</organism>
<protein>
    <submittedName>
        <fullName evidence="7">Glutamate carboxypeptidase</fullName>
    </submittedName>
</protein>
<dbReference type="InterPro" id="IPR050072">
    <property type="entry name" value="Peptidase_M20A"/>
</dbReference>
<keyword evidence="3" id="KW-0378">Hydrolase</keyword>
<dbReference type="InterPro" id="IPR002933">
    <property type="entry name" value="Peptidase_M20"/>
</dbReference>
<dbReference type="InterPro" id="IPR017150">
    <property type="entry name" value="Pept_M20_glutamate_carboxypep"/>
</dbReference>
<feature type="active site" evidence="5">
    <location>
        <position position="95"/>
    </location>
</feature>
<evidence type="ECO:0000259" key="6">
    <source>
        <dbReference type="Pfam" id="PF07687"/>
    </source>
</evidence>
<evidence type="ECO:0000256" key="1">
    <source>
        <dbReference type="ARBA" id="ARBA00001947"/>
    </source>
</evidence>
<dbReference type="InterPro" id="IPR036264">
    <property type="entry name" value="Bact_exopeptidase_dim_dom"/>
</dbReference>
<dbReference type="EMBL" id="RKHK01000001">
    <property type="protein sequence ID" value="ROR73364.1"/>
    <property type="molecule type" value="Genomic_DNA"/>
</dbReference>
<dbReference type="PROSITE" id="PS00758">
    <property type="entry name" value="ARGE_DAPE_CPG2_1"/>
    <property type="match status" value="1"/>
</dbReference>
<dbReference type="Pfam" id="PF07687">
    <property type="entry name" value="M20_dimer"/>
    <property type="match status" value="1"/>
</dbReference>
<proteinExistence type="predicted"/>
<feature type="active site" description="Proton acceptor" evidence="5">
    <location>
        <position position="155"/>
    </location>
</feature>
<evidence type="ECO:0000313" key="8">
    <source>
        <dbReference type="Proteomes" id="UP000280668"/>
    </source>
</evidence>
<sequence length="397" mass="41004">MTDQLARSGASLLELARNHHGDAMRLLEQMVTTESPTGDAEGVNAVSAQVVEIFAAHGAQVSEHTGEWGTHLVLEIPGRGTRADAMPVLLVGHSDTVWARGTLEDMPYRIEDGVAYGPGVFDMKSGIVVMDVGLRVAREAELDHPPVQIIIVGDEEIGSPTSQELLRDVARGVRAAIGFESPHPDGALKVGRLGSTRVRLAVTGRAAHAALDPESGINAIDELADQIVAIRAIVAAAEQAEAERSGPGGVLCNVGTIGGGGKANVVPAQAWAEIGLRFRTGEVEQEVLGALQSLTPVRAGAVLEAELLSNRPAWAAGESSAELMELVEQAAQEAGLPEVGGYPAAGAGDTNLLGSLGVPTLDGFGPRGAGAHAVHEQAVVESLDERAALLAGLLGRL</sequence>
<evidence type="ECO:0000256" key="4">
    <source>
        <dbReference type="ARBA" id="ARBA00022833"/>
    </source>
</evidence>
<dbReference type="SUPFAM" id="SSF53187">
    <property type="entry name" value="Zn-dependent exopeptidases"/>
    <property type="match status" value="1"/>
</dbReference>
<comment type="caution">
    <text evidence="7">The sequence shown here is derived from an EMBL/GenBank/DDBJ whole genome shotgun (WGS) entry which is preliminary data.</text>
</comment>
<dbReference type="PIRSF" id="PIRSF037238">
    <property type="entry name" value="Carboxypeptidase_G2"/>
    <property type="match status" value="1"/>
</dbReference>
<feature type="domain" description="Peptidase M20 dimerisation" evidence="6">
    <location>
        <begin position="190"/>
        <end position="293"/>
    </location>
</feature>
<evidence type="ECO:0000256" key="5">
    <source>
        <dbReference type="PIRSR" id="PIRSR037238-1"/>
    </source>
</evidence>
<dbReference type="OrthoDB" id="9783294at2"/>
<evidence type="ECO:0000313" key="7">
    <source>
        <dbReference type="EMBL" id="ROR73364.1"/>
    </source>
</evidence>
<keyword evidence="2" id="KW-0479">Metal-binding</keyword>
<comment type="cofactor">
    <cofactor evidence="1">
        <name>Zn(2+)</name>
        <dbReference type="ChEBI" id="CHEBI:29105"/>
    </cofactor>
</comment>
<accession>A0A3N2BE92</accession>
<dbReference type="Gene3D" id="3.30.70.360">
    <property type="match status" value="1"/>
</dbReference>
<dbReference type="InterPro" id="IPR011650">
    <property type="entry name" value="Peptidase_M20_dimer"/>
</dbReference>
<dbReference type="RefSeq" id="WP_123303796.1">
    <property type="nucleotide sequence ID" value="NZ_RKHK01000001.1"/>
</dbReference>
<keyword evidence="7" id="KW-0645">Protease</keyword>
<dbReference type="PANTHER" id="PTHR43808">
    <property type="entry name" value="ACETYLORNITHINE DEACETYLASE"/>
    <property type="match status" value="1"/>
</dbReference>
<dbReference type="InterPro" id="IPR001261">
    <property type="entry name" value="ArgE/DapE_CS"/>
</dbReference>
<dbReference type="AlphaFoldDB" id="A0A3N2BE92"/>
<dbReference type="GO" id="GO:0046872">
    <property type="term" value="F:metal ion binding"/>
    <property type="evidence" value="ECO:0007669"/>
    <property type="project" value="UniProtKB-KW"/>
</dbReference>
<dbReference type="Proteomes" id="UP000280668">
    <property type="component" value="Unassembled WGS sequence"/>
</dbReference>
<dbReference type="Pfam" id="PF01546">
    <property type="entry name" value="Peptidase_M20"/>
    <property type="match status" value="1"/>
</dbReference>
<dbReference type="PANTHER" id="PTHR43808:SF9">
    <property type="entry name" value="BLL0789 PROTEIN"/>
    <property type="match status" value="1"/>
</dbReference>
<dbReference type="SUPFAM" id="SSF55031">
    <property type="entry name" value="Bacterial exopeptidase dimerisation domain"/>
    <property type="match status" value="1"/>
</dbReference>
<evidence type="ECO:0000256" key="3">
    <source>
        <dbReference type="ARBA" id="ARBA00022801"/>
    </source>
</evidence>
<evidence type="ECO:0000256" key="2">
    <source>
        <dbReference type="ARBA" id="ARBA00022723"/>
    </source>
</evidence>
<dbReference type="GO" id="GO:0004180">
    <property type="term" value="F:carboxypeptidase activity"/>
    <property type="evidence" value="ECO:0007669"/>
    <property type="project" value="UniProtKB-KW"/>
</dbReference>
<gene>
    <name evidence="7" type="ORF">EDD31_1741</name>
</gene>
<name>A0A3N2BE92_9MICO</name>
<keyword evidence="4" id="KW-0862">Zinc</keyword>
<dbReference type="Gene3D" id="3.40.630.10">
    <property type="entry name" value="Zn peptidases"/>
    <property type="match status" value="1"/>
</dbReference>
<keyword evidence="8" id="KW-1185">Reference proteome</keyword>
<reference evidence="7 8" key="1">
    <citation type="submission" date="2018-11" db="EMBL/GenBank/DDBJ databases">
        <title>Sequencing the genomes of 1000 actinobacteria strains.</title>
        <authorList>
            <person name="Klenk H.-P."/>
        </authorList>
    </citation>
    <scope>NUCLEOTIDE SEQUENCE [LARGE SCALE GENOMIC DNA]</scope>
    <source>
        <strain evidence="7 8">DSM 11294</strain>
    </source>
</reference>
<keyword evidence="7" id="KW-0121">Carboxypeptidase</keyword>